<dbReference type="CDD" id="cd00789">
    <property type="entry name" value="KU_like"/>
    <property type="match status" value="1"/>
</dbReference>
<comment type="subunit">
    <text evidence="3">Homodimer. Interacts with LigD.</text>
</comment>
<dbReference type="GO" id="GO:0003690">
    <property type="term" value="F:double-stranded DNA binding"/>
    <property type="evidence" value="ECO:0007669"/>
    <property type="project" value="UniProtKB-UniRule"/>
</dbReference>
<evidence type="ECO:0000256" key="1">
    <source>
        <dbReference type="ARBA" id="ARBA00023125"/>
    </source>
</evidence>
<dbReference type="EMBL" id="CP009335">
    <property type="protein sequence ID" value="AJG75563.1"/>
    <property type="molecule type" value="Genomic_DNA"/>
</dbReference>
<gene>
    <name evidence="3" type="primary">ku</name>
    <name evidence="6" type="ORF">BF38_2065</name>
    <name evidence="7" type="ORF">FOC89_17990</name>
</gene>
<protein>
    <recommendedName>
        <fullName evidence="3">Non-homologous end joining protein Ku</fullName>
    </recommendedName>
</protein>
<dbReference type="Proteomes" id="UP000031876">
    <property type="component" value="Chromosome"/>
</dbReference>
<dbReference type="InterPro" id="IPR016194">
    <property type="entry name" value="SPOC-like_C_dom_sf"/>
</dbReference>
<keyword evidence="1 3" id="KW-0238">DNA-binding</keyword>
<dbReference type="PANTHER" id="PTHR41251:SF1">
    <property type="entry name" value="NON-HOMOLOGOUS END JOINING PROTEIN KU"/>
    <property type="match status" value="1"/>
</dbReference>
<evidence type="ECO:0000313" key="6">
    <source>
        <dbReference type="EMBL" id="AJG75563.1"/>
    </source>
</evidence>
<reference evidence="7 9" key="2">
    <citation type="submission" date="2020-05" db="EMBL/GenBank/DDBJ databases">
        <title>FDA dAtabase for Regulatory Grade micrObial Sequences (FDA-ARGOS): Supporting development and validation of Infectious Disease Dx tests.</title>
        <authorList>
            <person name="Nelson B."/>
            <person name="Plummer A."/>
            <person name="Tallon L."/>
            <person name="Sadzewicz L."/>
            <person name="Zhao X."/>
            <person name="Vavikolanu K."/>
            <person name="Mehta A."/>
            <person name="Aluvathingal J."/>
            <person name="Nadendla S."/>
            <person name="Myers T."/>
            <person name="Yan Y."/>
            <person name="Sichtig H."/>
        </authorList>
    </citation>
    <scope>NUCLEOTIDE SEQUENCE [LARGE SCALE GENOMIC DNA]</scope>
    <source>
        <strain evidence="7 9">FDAARGOS_795</strain>
    </source>
</reference>
<dbReference type="GeneID" id="45020882"/>
<evidence type="ECO:0000256" key="2">
    <source>
        <dbReference type="ARBA" id="ARBA00023172"/>
    </source>
</evidence>
<keyword evidence="4" id="KW-0175">Coiled coil</keyword>
<dbReference type="PIRSF" id="PIRSF006493">
    <property type="entry name" value="Prok_Ku"/>
    <property type="match status" value="1"/>
</dbReference>
<dbReference type="InterPro" id="IPR006164">
    <property type="entry name" value="DNA_bd_Ku70/Ku80"/>
</dbReference>
<accession>A0A0B5NTW2</accession>
<dbReference type="InterPro" id="IPR009187">
    <property type="entry name" value="Prok_Ku"/>
</dbReference>
<dbReference type="FunFam" id="2.40.290.10:FF:000004">
    <property type="entry name" value="Non-homologous end joining protein Ku"/>
    <property type="match status" value="1"/>
</dbReference>
<keyword evidence="2 3" id="KW-0233">DNA recombination</keyword>
<dbReference type="PANTHER" id="PTHR41251">
    <property type="entry name" value="NON-HOMOLOGOUS END JOINING PROTEIN KU"/>
    <property type="match status" value="1"/>
</dbReference>
<keyword evidence="3" id="KW-0227">DNA damage</keyword>
<dbReference type="SUPFAM" id="SSF100939">
    <property type="entry name" value="SPOC domain-like"/>
    <property type="match status" value="1"/>
</dbReference>
<comment type="function">
    <text evidence="3">With LigD forms a non-homologous end joining (NHEJ) DNA repair enzyme, which repairs dsDNA breaks with reduced fidelity. Binds linear dsDNA with 5'- and 3'- overhangs but not closed circular dsDNA nor ssDNA. Recruits and stimulates the ligase activity of LigD.</text>
</comment>
<keyword evidence="3" id="KW-0234">DNA repair</keyword>
<name>A0A0B5NTW2_BACTU</name>
<comment type="similarity">
    <text evidence="3">Belongs to the prokaryotic Ku family.</text>
</comment>
<dbReference type="Pfam" id="PF02735">
    <property type="entry name" value="Ku"/>
    <property type="match status" value="1"/>
</dbReference>
<dbReference type="Gene3D" id="2.40.290.10">
    <property type="match status" value="1"/>
</dbReference>
<dbReference type="AlphaFoldDB" id="A0A0B5NTW2"/>
<feature type="coiled-coil region" evidence="4">
    <location>
        <begin position="213"/>
        <end position="267"/>
    </location>
</feature>
<dbReference type="GO" id="GO:0006310">
    <property type="term" value="P:DNA recombination"/>
    <property type="evidence" value="ECO:0007669"/>
    <property type="project" value="UniProtKB-KW"/>
</dbReference>
<organism evidence="7 9">
    <name type="scientific">Bacillus thuringiensis</name>
    <dbReference type="NCBI Taxonomy" id="1428"/>
    <lineage>
        <taxon>Bacteria</taxon>
        <taxon>Bacillati</taxon>
        <taxon>Bacillota</taxon>
        <taxon>Bacilli</taxon>
        <taxon>Bacillales</taxon>
        <taxon>Bacillaceae</taxon>
        <taxon>Bacillus</taxon>
        <taxon>Bacillus cereus group</taxon>
    </lineage>
</organism>
<dbReference type="GO" id="GO:0006303">
    <property type="term" value="P:double-strand break repair via nonhomologous end joining"/>
    <property type="evidence" value="ECO:0007669"/>
    <property type="project" value="UniProtKB-UniRule"/>
</dbReference>
<evidence type="ECO:0000256" key="4">
    <source>
        <dbReference type="SAM" id="Coils"/>
    </source>
</evidence>
<evidence type="ECO:0000313" key="9">
    <source>
        <dbReference type="Proteomes" id="UP000501107"/>
    </source>
</evidence>
<dbReference type="EMBL" id="CP053980">
    <property type="protein sequence ID" value="QKH25732.1"/>
    <property type="molecule type" value="Genomic_DNA"/>
</dbReference>
<dbReference type="RefSeq" id="WP_000557719.1">
    <property type="nucleotide sequence ID" value="NZ_CP009335.1"/>
</dbReference>
<dbReference type="HAMAP" id="MF_01875">
    <property type="entry name" value="Prokaryotic_Ku"/>
    <property type="match status" value="1"/>
</dbReference>
<evidence type="ECO:0000256" key="3">
    <source>
        <dbReference type="HAMAP-Rule" id="MF_01875"/>
    </source>
</evidence>
<reference evidence="6 8" key="1">
    <citation type="journal article" date="2015" name="Genome Announc.">
        <title>Complete genome sequences for 35 biothreat assay-relevant bacillus species.</title>
        <authorList>
            <person name="Johnson S.L."/>
            <person name="Daligault H.E."/>
            <person name="Davenport K.W."/>
            <person name="Jaissle J."/>
            <person name="Frey K.G."/>
            <person name="Ladner J.T."/>
            <person name="Broomall S.M."/>
            <person name="Bishop-Lilly K.A."/>
            <person name="Bruce D.C."/>
            <person name="Gibbons H.S."/>
            <person name="Coyne S.R."/>
            <person name="Lo C.C."/>
            <person name="Meincke L."/>
            <person name="Munk A.C."/>
            <person name="Koroleva G.I."/>
            <person name="Rosenzweig C.N."/>
            <person name="Palacios G.F."/>
            <person name="Redden C.L."/>
            <person name="Minogue T.D."/>
            <person name="Chain P.S."/>
        </authorList>
    </citation>
    <scope>NUCLEOTIDE SEQUENCE [LARGE SCALE GENOMIC DNA]</scope>
    <source>
        <strain evidence="6 8">HD1011</strain>
    </source>
</reference>
<dbReference type="Proteomes" id="UP000501107">
    <property type="component" value="Chromosome"/>
</dbReference>
<proteinExistence type="inferred from homology"/>
<dbReference type="NCBIfam" id="TIGR02772">
    <property type="entry name" value="Ku_bact"/>
    <property type="match status" value="1"/>
</dbReference>
<sequence>MHTVWKGALSLGLLNIGIKLYSAVDENDIKFLSLHKECLTPIKYKKFAPDCTDEEVDDKDIVKAYEYAPHKYIIMDEKELSALQKAHEPRSIRIISFIQNNEIDSVLYDRSYFIGPTPGHEKSYLLLKEALERTNKLGLIYISIRKKQHLAIIRNFEDGLMLQTIHYPNEIRDITNIPNLPSNENYPIQKQELTAAINLIHHLTNPFEQELYTDEYKEALTELIENKIEEQEKTETISPAPNIINIMETLQASIEQAKIKRDNKTEKEAK</sequence>
<evidence type="ECO:0000313" key="8">
    <source>
        <dbReference type="Proteomes" id="UP000031876"/>
    </source>
</evidence>
<evidence type="ECO:0000259" key="5">
    <source>
        <dbReference type="SMART" id="SM00559"/>
    </source>
</evidence>
<evidence type="ECO:0000313" key="7">
    <source>
        <dbReference type="EMBL" id="QKH25732.1"/>
    </source>
</evidence>
<dbReference type="KEGG" id="btw:BF38_2065"/>
<feature type="domain" description="Ku" evidence="5">
    <location>
        <begin position="53"/>
        <end position="182"/>
    </location>
</feature>
<dbReference type="SMART" id="SM00559">
    <property type="entry name" value="Ku78"/>
    <property type="match status" value="1"/>
</dbReference>